<evidence type="ECO:0000256" key="8">
    <source>
        <dbReference type="RuleBase" id="RU361156"/>
    </source>
</evidence>
<dbReference type="InterPro" id="IPR033124">
    <property type="entry name" value="Ser_caboxypep_his_AS"/>
</dbReference>
<dbReference type="AlphaFoldDB" id="A0A7R9LP35"/>
<dbReference type="GO" id="GO:0005576">
    <property type="term" value="C:extracellular region"/>
    <property type="evidence" value="ECO:0007669"/>
    <property type="project" value="UniProtKB-SubCell"/>
</dbReference>
<dbReference type="Gene3D" id="3.40.50.1820">
    <property type="entry name" value="alpha/beta hydrolase"/>
    <property type="match status" value="2"/>
</dbReference>
<keyword evidence="4 8" id="KW-0732">Signal</keyword>
<comment type="similarity">
    <text evidence="2 8">Belongs to the peptidase S10 family.</text>
</comment>
<evidence type="ECO:0000256" key="3">
    <source>
        <dbReference type="ARBA" id="ARBA00022525"/>
    </source>
</evidence>
<accession>A0A7R9LP35</accession>
<evidence type="ECO:0000256" key="4">
    <source>
        <dbReference type="ARBA" id="ARBA00022729"/>
    </source>
</evidence>
<dbReference type="EC" id="3.4.16.-" evidence="8"/>
<evidence type="ECO:0000313" key="9">
    <source>
        <dbReference type="EMBL" id="CAD7645231.1"/>
    </source>
</evidence>
<feature type="non-terminal residue" evidence="9">
    <location>
        <position position="1"/>
    </location>
</feature>
<comment type="subcellular location">
    <subcellularLocation>
        <location evidence="1">Secreted</location>
    </subcellularLocation>
</comment>
<dbReference type="PROSITE" id="PS00560">
    <property type="entry name" value="CARBOXYPEPT_SER_HIS"/>
    <property type="match status" value="1"/>
</dbReference>
<evidence type="ECO:0000256" key="2">
    <source>
        <dbReference type="ARBA" id="ARBA00009431"/>
    </source>
</evidence>
<organism evidence="9">
    <name type="scientific">Oppiella nova</name>
    <dbReference type="NCBI Taxonomy" id="334625"/>
    <lineage>
        <taxon>Eukaryota</taxon>
        <taxon>Metazoa</taxon>
        <taxon>Ecdysozoa</taxon>
        <taxon>Arthropoda</taxon>
        <taxon>Chelicerata</taxon>
        <taxon>Arachnida</taxon>
        <taxon>Acari</taxon>
        <taxon>Acariformes</taxon>
        <taxon>Sarcoptiformes</taxon>
        <taxon>Oribatida</taxon>
        <taxon>Brachypylina</taxon>
        <taxon>Oppioidea</taxon>
        <taxon>Oppiidae</taxon>
        <taxon>Oppiella</taxon>
    </lineage>
</organism>
<dbReference type="FunFam" id="3.40.50.1820:FF:000055">
    <property type="entry name" value="Carboxypeptidase"/>
    <property type="match status" value="1"/>
</dbReference>
<dbReference type="Proteomes" id="UP000728032">
    <property type="component" value="Unassembled WGS sequence"/>
</dbReference>
<dbReference type="OrthoDB" id="443318at2759"/>
<keyword evidence="10" id="KW-1185">Reference proteome</keyword>
<proteinExistence type="inferred from homology"/>
<dbReference type="PANTHER" id="PTHR11802:SF201">
    <property type="entry name" value="CARBOXYPEPTIDASE"/>
    <property type="match status" value="1"/>
</dbReference>
<dbReference type="InterPro" id="IPR001563">
    <property type="entry name" value="Peptidase_S10"/>
</dbReference>
<evidence type="ECO:0000256" key="6">
    <source>
        <dbReference type="ARBA" id="ARBA00023157"/>
    </source>
</evidence>
<dbReference type="PRINTS" id="PR00724">
    <property type="entry name" value="CRBOXYPTASEC"/>
</dbReference>
<dbReference type="EMBL" id="CAJPVJ010001957">
    <property type="protein sequence ID" value="CAG2165561.1"/>
    <property type="molecule type" value="Genomic_DNA"/>
</dbReference>
<evidence type="ECO:0000256" key="1">
    <source>
        <dbReference type="ARBA" id="ARBA00004613"/>
    </source>
</evidence>
<sequence length="831" mass="94352">MNTLLLSYILPIIIYINCVYTANPDEIQNLPGLPEPVKFRQYSGYLNATKGRHHFYWYFESELDPQNAPVVLWLTGGPMCSSLLGMFTEHGPYTVDSKGIQLTMNKYSWNKVVNIIYMESPAGTGFSYDENDPEPLNDNNATAVANYFALESFFDKYPHLKKNAFYITGESYGGVYVPMLANEIFTRKSSINLQGMAIGNGLFDWTLSYDSNVPTLSEYDFALGHGLISPNFYQRKINSCCSIDQDNKWKCDFLNPVNKTKCDSVKKEPVSIINLYNIYSDCHLDMEPVNGSQYDPFYNPNSANHKLLKQAQNTNQPDYCPHSGHKEYLNRADVRQALHVRNDAPKQWSAYKGDKGYTRDLRNGSQTFVDLIEKYRIGRILVYNGDFDSVCDFITDARFVEGLGYKPVVEYRPWTVDGKPDGVEGGFVQHYERGLSFLTVRGAGHAVPTDKPEAALQILKALLGNPDEILSLPGLGEPVKFRQYSGYLDSTTGRHQFYWYLESELDPENAPVVLWLNGGPMCSSLLGLFTENGPFKADSNGTKLTMNQYSWNKVANVLYMETPAGVGFSYDEHLGPLINDNTFTAVATYFALESFFNKFPKLRKNPFYITGESYGGVYVPMLAYEIYVQKSTINLQGIAIGNGKYDWTTADVSQVPTLSQYDFALGHGLISPHYYQSKLESCCGDDLAIRFKCDFMNPINKTKCDSVKKEPVAIINLYNIYDNCPLDRDPQAEYRERPSYCPHSGHKEYMNRVDVRKALHVLNDAPVWSEYMGHQGYNIELRNGSQTFVDLIEKHRIAKILVYNGDFDSVCDFITDGRFVERLGYEPTDEY</sequence>
<keyword evidence="3" id="KW-0964">Secreted</keyword>
<dbReference type="Pfam" id="PF00450">
    <property type="entry name" value="Peptidase_S10"/>
    <property type="match status" value="2"/>
</dbReference>
<gene>
    <name evidence="9" type="ORF">ONB1V03_LOCUS5101</name>
</gene>
<keyword evidence="5 8" id="KW-0378">Hydrolase</keyword>
<name>A0A7R9LP35_9ACAR</name>
<keyword evidence="8" id="KW-0645">Protease</keyword>
<keyword evidence="6" id="KW-1015">Disulfide bond</keyword>
<reference evidence="9" key="1">
    <citation type="submission" date="2020-11" db="EMBL/GenBank/DDBJ databases">
        <authorList>
            <person name="Tran Van P."/>
        </authorList>
    </citation>
    <scope>NUCLEOTIDE SEQUENCE</scope>
</reference>
<protein>
    <recommendedName>
        <fullName evidence="8">Carboxypeptidase</fullName>
        <ecNumber evidence="8">3.4.16.-</ecNumber>
    </recommendedName>
</protein>
<dbReference type="InterPro" id="IPR029058">
    <property type="entry name" value="AB_hydrolase_fold"/>
</dbReference>
<dbReference type="SUPFAM" id="SSF53474">
    <property type="entry name" value="alpha/beta-Hydrolases"/>
    <property type="match status" value="2"/>
</dbReference>
<evidence type="ECO:0000256" key="5">
    <source>
        <dbReference type="ARBA" id="ARBA00022801"/>
    </source>
</evidence>
<dbReference type="EMBL" id="OC916782">
    <property type="protein sequence ID" value="CAD7645231.1"/>
    <property type="molecule type" value="Genomic_DNA"/>
</dbReference>
<keyword evidence="8" id="KW-0121">Carboxypeptidase</keyword>
<feature type="chain" id="PRO_5035952805" description="Carboxypeptidase" evidence="8">
    <location>
        <begin position="22"/>
        <end position="831"/>
    </location>
</feature>
<dbReference type="GO" id="GO:0004185">
    <property type="term" value="F:serine-type carboxypeptidase activity"/>
    <property type="evidence" value="ECO:0007669"/>
    <property type="project" value="UniProtKB-UniRule"/>
</dbReference>
<dbReference type="PROSITE" id="PS00131">
    <property type="entry name" value="CARBOXYPEPT_SER_SER"/>
    <property type="match status" value="2"/>
</dbReference>
<dbReference type="GO" id="GO:0006508">
    <property type="term" value="P:proteolysis"/>
    <property type="evidence" value="ECO:0007669"/>
    <property type="project" value="UniProtKB-KW"/>
</dbReference>
<evidence type="ECO:0000313" key="10">
    <source>
        <dbReference type="Proteomes" id="UP000728032"/>
    </source>
</evidence>
<dbReference type="PANTHER" id="PTHR11802">
    <property type="entry name" value="SERINE PROTEASE FAMILY S10 SERINE CARBOXYPEPTIDASE"/>
    <property type="match status" value="1"/>
</dbReference>
<keyword evidence="7" id="KW-0325">Glycoprotein</keyword>
<feature type="signal peptide" evidence="8">
    <location>
        <begin position="1"/>
        <end position="21"/>
    </location>
</feature>
<dbReference type="FunFam" id="3.40.50.1820:FF:000030">
    <property type="entry name" value="Carboxypeptidase"/>
    <property type="match status" value="1"/>
</dbReference>
<evidence type="ECO:0000256" key="7">
    <source>
        <dbReference type="ARBA" id="ARBA00023180"/>
    </source>
</evidence>
<dbReference type="InterPro" id="IPR018202">
    <property type="entry name" value="Ser_caboxypep_ser_AS"/>
</dbReference>